<feature type="compositionally biased region" description="Polar residues" evidence="1">
    <location>
        <begin position="128"/>
        <end position="143"/>
    </location>
</feature>
<dbReference type="EMBL" id="CAJPDR010000660">
    <property type="protein sequence ID" value="CAF9941448.1"/>
    <property type="molecule type" value="Genomic_DNA"/>
</dbReference>
<sequence>MYFRHEMSILYVLGSWLDHVPEMKPLEEIDLAKGGRETHKCTHVALKVHSYRPYRLSERQHDELIAALNAARHGYENWVDIEERLRWAYQLEHIYKEISQKEGDSDCQISPDQHVSDTDAEEEFHESVGTQTVADVQESQPSDGHSIGRKTTCDGGLAEYP</sequence>
<comment type="caution">
    <text evidence="2">The sequence shown here is derived from an EMBL/GenBank/DDBJ whole genome shotgun (WGS) entry which is preliminary data.</text>
</comment>
<feature type="region of interest" description="Disordered" evidence="1">
    <location>
        <begin position="100"/>
        <end position="161"/>
    </location>
</feature>
<evidence type="ECO:0000313" key="3">
    <source>
        <dbReference type="Proteomes" id="UP000664203"/>
    </source>
</evidence>
<reference evidence="2" key="1">
    <citation type="submission" date="2021-03" db="EMBL/GenBank/DDBJ databases">
        <authorList>
            <person name="Tagirdzhanova G."/>
        </authorList>
    </citation>
    <scope>NUCLEOTIDE SEQUENCE</scope>
</reference>
<name>A0A8H3PIE1_9LECA</name>
<accession>A0A8H3PIE1</accession>
<organism evidence="2 3">
    <name type="scientific">Alectoria fallacina</name>
    <dbReference type="NCBI Taxonomy" id="1903189"/>
    <lineage>
        <taxon>Eukaryota</taxon>
        <taxon>Fungi</taxon>
        <taxon>Dikarya</taxon>
        <taxon>Ascomycota</taxon>
        <taxon>Pezizomycotina</taxon>
        <taxon>Lecanoromycetes</taxon>
        <taxon>OSLEUM clade</taxon>
        <taxon>Lecanoromycetidae</taxon>
        <taxon>Lecanorales</taxon>
        <taxon>Lecanorineae</taxon>
        <taxon>Parmeliaceae</taxon>
        <taxon>Alectoria</taxon>
    </lineage>
</organism>
<evidence type="ECO:0000313" key="2">
    <source>
        <dbReference type="EMBL" id="CAF9941448.1"/>
    </source>
</evidence>
<keyword evidence="3" id="KW-1185">Reference proteome</keyword>
<protein>
    <submittedName>
        <fullName evidence="2">Uncharacterized protein</fullName>
    </submittedName>
</protein>
<gene>
    <name evidence="2" type="ORF">ALECFALPRED_009145</name>
</gene>
<proteinExistence type="predicted"/>
<evidence type="ECO:0000256" key="1">
    <source>
        <dbReference type="SAM" id="MobiDB-lite"/>
    </source>
</evidence>
<dbReference type="AlphaFoldDB" id="A0A8H3PIE1"/>
<dbReference type="Proteomes" id="UP000664203">
    <property type="component" value="Unassembled WGS sequence"/>
</dbReference>